<gene>
    <name evidence="1" type="primary">SBOV45021_2</name>
    <name evidence="1" type="ORF">NCTC8271_05174</name>
</gene>
<dbReference type="EMBL" id="LR134148">
    <property type="protein sequence ID" value="VEA43106.1"/>
    <property type="molecule type" value="Genomic_DNA"/>
</dbReference>
<name>A0A3S4FC74_SALET</name>
<evidence type="ECO:0000313" key="1">
    <source>
        <dbReference type="EMBL" id="VEA43106.1"/>
    </source>
</evidence>
<dbReference type="AlphaFoldDB" id="A0A3S4FC74"/>
<evidence type="ECO:0000313" key="2">
    <source>
        <dbReference type="Proteomes" id="UP000273655"/>
    </source>
</evidence>
<organism evidence="1 2">
    <name type="scientific">Salmonella enterica I</name>
    <dbReference type="NCBI Taxonomy" id="59201"/>
    <lineage>
        <taxon>Bacteria</taxon>
        <taxon>Pseudomonadati</taxon>
        <taxon>Pseudomonadota</taxon>
        <taxon>Gammaproteobacteria</taxon>
        <taxon>Enterobacterales</taxon>
        <taxon>Enterobacteriaceae</taxon>
        <taxon>Salmonella</taxon>
    </lineage>
</organism>
<sequence>MGYSTDVGPRVKASWKKPWMNSYGHSLTTSTSISAPEQVLDFSYKMPLLKNPLEQYYLVQGGFKRTDLNDTEQDSTTLAVSRYWDLSSGWQRAINLRWSFDHFTQGERHQYHHAVLPGRDDQPNPLARGTDANLGRFAALFSRLFEYGLGLRRGFLRAAGAKRLDSDFV</sequence>
<reference evidence="1 2" key="1">
    <citation type="submission" date="2018-12" db="EMBL/GenBank/DDBJ databases">
        <authorList>
            <consortium name="Pathogen Informatics"/>
        </authorList>
    </citation>
    <scope>NUCLEOTIDE SEQUENCE [LARGE SCALE GENOMIC DNA]</scope>
    <source>
        <strain evidence="1 2">NCTC8271</strain>
    </source>
</reference>
<accession>A0A3S4FC74</accession>
<protein>
    <submittedName>
        <fullName evidence="1">Outer membrane protein, OMP85 family</fullName>
    </submittedName>
</protein>
<proteinExistence type="predicted"/>
<dbReference type="Gene3D" id="2.40.160.50">
    <property type="entry name" value="membrane protein fhac: a member of the omp85/tpsb transporter family"/>
    <property type="match status" value="1"/>
</dbReference>
<dbReference type="Proteomes" id="UP000273655">
    <property type="component" value="Chromosome 1"/>
</dbReference>